<dbReference type="OrthoDB" id="2019940at2759"/>
<keyword evidence="9" id="KW-0735">Signal-anchor</keyword>
<dbReference type="AlphaFoldDB" id="A0A423STL6"/>
<keyword evidence="6 9" id="KW-0333">Golgi apparatus</keyword>
<reference evidence="11 12" key="1">
    <citation type="submission" date="2018-04" db="EMBL/GenBank/DDBJ databases">
        <authorList>
            <person name="Zhang X."/>
            <person name="Yuan J."/>
            <person name="Li F."/>
            <person name="Xiang J."/>
        </authorList>
    </citation>
    <scope>NUCLEOTIDE SEQUENCE [LARGE SCALE GENOMIC DNA]</scope>
    <source>
        <tissue evidence="11">Muscle</tissue>
    </source>
</reference>
<evidence type="ECO:0000256" key="1">
    <source>
        <dbReference type="ARBA" id="ARBA00004323"/>
    </source>
</evidence>
<evidence type="ECO:0000256" key="2">
    <source>
        <dbReference type="ARBA" id="ARBA00006339"/>
    </source>
</evidence>
<feature type="signal peptide" evidence="10">
    <location>
        <begin position="1"/>
        <end position="23"/>
    </location>
</feature>
<dbReference type="GO" id="GO:0008146">
    <property type="term" value="F:sulfotransferase activity"/>
    <property type="evidence" value="ECO:0007669"/>
    <property type="project" value="InterPro"/>
</dbReference>
<name>A0A423STL6_PENVA</name>
<keyword evidence="10" id="KW-0732">Signal</keyword>
<dbReference type="InterPro" id="IPR018011">
    <property type="entry name" value="Carb_sulfotrans_8-10"/>
</dbReference>
<evidence type="ECO:0000256" key="3">
    <source>
        <dbReference type="ARBA" id="ARBA00022679"/>
    </source>
</evidence>
<accession>A0A423STL6</accession>
<comment type="caution">
    <text evidence="11">The sequence shown here is derived from an EMBL/GenBank/DDBJ whole genome shotgun (WGS) entry which is preliminary data.</text>
</comment>
<keyword evidence="8 9" id="KW-0325">Glycoprotein</keyword>
<evidence type="ECO:0000256" key="5">
    <source>
        <dbReference type="ARBA" id="ARBA00022989"/>
    </source>
</evidence>
<dbReference type="Proteomes" id="UP000283509">
    <property type="component" value="Unassembled WGS sequence"/>
</dbReference>
<feature type="chain" id="PRO_5019415587" description="Carbohydrate sulfotransferase" evidence="10">
    <location>
        <begin position="24"/>
        <end position="329"/>
    </location>
</feature>
<evidence type="ECO:0000256" key="6">
    <source>
        <dbReference type="ARBA" id="ARBA00023034"/>
    </source>
</evidence>
<evidence type="ECO:0000256" key="4">
    <source>
        <dbReference type="ARBA" id="ARBA00022692"/>
    </source>
</evidence>
<keyword evidence="3 9" id="KW-0808">Transferase</keyword>
<keyword evidence="7" id="KW-0472">Membrane</keyword>
<dbReference type="InterPro" id="IPR005331">
    <property type="entry name" value="Sulfotransferase"/>
</dbReference>
<keyword evidence="12" id="KW-1185">Reference proteome</keyword>
<dbReference type="EC" id="2.8.2.-" evidence="9"/>
<evidence type="ECO:0000256" key="8">
    <source>
        <dbReference type="ARBA" id="ARBA00023180"/>
    </source>
</evidence>
<keyword evidence="5" id="KW-1133">Transmembrane helix</keyword>
<evidence type="ECO:0000256" key="10">
    <source>
        <dbReference type="SAM" id="SignalP"/>
    </source>
</evidence>
<dbReference type="EMBL" id="QCYY01002800">
    <property type="protein sequence ID" value="ROT67565.1"/>
    <property type="molecule type" value="Genomic_DNA"/>
</dbReference>
<keyword evidence="4" id="KW-0812">Transmembrane</keyword>
<evidence type="ECO:0000313" key="11">
    <source>
        <dbReference type="EMBL" id="ROT67565.1"/>
    </source>
</evidence>
<gene>
    <name evidence="11" type="ORF">C7M84_014356</name>
</gene>
<sequence>MAIIASLLRKGSIVLLLLLCVSLHKHLKTMEPKKMMVEEAALPTKLFPNQGLEERLTHRRQRVNEVCRKYGFNTSKGQAINSKEFLVNKEHGLVWCNVFKAASSSWLWHFNILAGYTEEELLENINDPLRMAREKYPRLDAQALCAAMESPPLPVVFMIARHPFIRLDKIASYSPPYQNLRRRMMKAHPELGVGTSVMLLGILFGQRQYPTFPQFVQYVLDRYRAKLPLNEHWESMFKYCTPCQANFTVFAKVETLAEDSSYIMNASGIQGLVKPRFINRAREGSSEEVAKHFLCQLTKRQIRGLISLYKYDLEMFEYDAKTYLNCASD</sequence>
<dbReference type="STRING" id="6689.A0A423STL6"/>
<proteinExistence type="inferred from homology"/>
<dbReference type="GO" id="GO:0000139">
    <property type="term" value="C:Golgi membrane"/>
    <property type="evidence" value="ECO:0007669"/>
    <property type="project" value="UniProtKB-SubCell"/>
</dbReference>
<organism evidence="11 12">
    <name type="scientific">Penaeus vannamei</name>
    <name type="common">Whiteleg shrimp</name>
    <name type="synonym">Litopenaeus vannamei</name>
    <dbReference type="NCBI Taxonomy" id="6689"/>
    <lineage>
        <taxon>Eukaryota</taxon>
        <taxon>Metazoa</taxon>
        <taxon>Ecdysozoa</taxon>
        <taxon>Arthropoda</taxon>
        <taxon>Crustacea</taxon>
        <taxon>Multicrustacea</taxon>
        <taxon>Malacostraca</taxon>
        <taxon>Eumalacostraca</taxon>
        <taxon>Eucarida</taxon>
        <taxon>Decapoda</taxon>
        <taxon>Dendrobranchiata</taxon>
        <taxon>Penaeoidea</taxon>
        <taxon>Penaeidae</taxon>
        <taxon>Penaeus</taxon>
    </lineage>
</organism>
<keyword evidence="9" id="KW-0119">Carbohydrate metabolism</keyword>
<dbReference type="PANTHER" id="PTHR12137:SF63">
    <property type="entry name" value="CARBOHYDRATE SULFOTRANSFERASE"/>
    <property type="match status" value="1"/>
</dbReference>
<dbReference type="PANTHER" id="PTHR12137">
    <property type="entry name" value="CARBOHYDRATE SULFOTRANSFERASE"/>
    <property type="match status" value="1"/>
</dbReference>
<protein>
    <recommendedName>
        <fullName evidence="9">Carbohydrate sulfotransferase</fullName>
        <ecNumber evidence="9">2.8.2.-</ecNumber>
    </recommendedName>
</protein>
<evidence type="ECO:0000313" key="12">
    <source>
        <dbReference type="Proteomes" id="UP000283509"/>
    </source>
</evidence>
<evidence type="ECO:0000256" key="9">
    <source>
        <dbReference type="RuleBase" id="RU364020"/>
    </source>
</evidence>
<comment type="similarity">
    <text evidence="2 9">Belongs to the sulfotransferase 2 family.</text>
</comment>
<evidence type="ECO:0000256" key="7">
    <source>
        <dbReference type="ARBA" id="ARBA00023136"/>
    </source>
</evidence>
<reference evidence="11 12" key="2">
    <citation type="submission" date="2019-01" db="EMBL/GenBank/DDBJ databases">
        <title>The decoding of complex shrimp genome reveals the adaptation for benthos swimmer, frequently molting mechanism and breeding impact on genome.</title>
        <authorList>
            <person name="Sun Y."/>
            <person name="Gao Y."/>
            <person name="Yu Y."/>
        </authorList>
    </citation>
    <scope>NUCLEOTIDE SEQUENCE [LARGE SCALE GENOMIC DNA]</scope>
    <source>
        <tissue evidence="11">Muscle</tissue>
    </source>
</reference>
<comment type="subcellular location">
    <subcellularLocation>
        <location evidence="1 9">Golgi apparatus membrane</location>
        <topology evidence="1 9">Single-pass type II membrane protein</topology>
    </subcellularLocation>
</comment>
<dbReference type="GO" id="GO:0016051">
    <property type="term" value="P:carbohydrate biosynthetic process"/>
    <property type="evidence" value="ECO:0007669"/>
    <property type="project" value="InterPro"/>
</dbReference>
<dbReference type="Pfam" id="PF03567">
    <property type="entry name" value="Sulfotransfer_2"/>
    <property type="match status" value="1"/>
</dbReference>